<dbReference type="Pfam" id="PF01823">
    <property type="entry name" value="MACPF"/>
    <property type="match status" value="1"/>
</dbReference>
<dbReference type="InterPro" id="IPR020864">
    <property type="entry name" value="MACPF"/>
</dbReference>
<feature type="domain" description="MACPF" evidence="1">
    <location>
        <begin position="1"/>
        <end position="260"/>
    </location>
</feature>
<dbReference type="GO" id="GO:0009626">
    <property type="term" value="P:plant-type hypersensitive response"/>
    <property type="evidence" value="ECO:0007669"/>
    <property type="project" value="TreeGrafter"/>
</dbReference>
<gene>
    <name evidence="2" type="ORF">Cni_G11211</name>
</gene>
<dbReference type="PROSITE" id="PS51412">
    <property type="entry name" value="MACPF_2"/>
    <property type="match status" value="1"/>
</dbReference>
<name>A0AAQ3K9S4_9LILI</name>
<organism evidence="2 3">
    <name type="scientific">Canna indica</name>
    <name type="common">Indian-shot</name>
    <dbReference type="NCBI Taxonomy" id="4628"/>
    <lineage>
        <taxon>Eukaryota</taxon>
        <taxon>Viridiplantae</taxon>
        <taxon>Streptophyta</taxon>
        <taxon>Embryophyta</taxon>
        <taxon>Tracheophyta</taxon>
        <taxon>Spermatophyta</taxon>
        <taxon>Magnoliopsida</taxon>
        <taxon>Liliopsida</taxon>
        <taxon>Zingiberales</taxon>
        <taxon>Cannaceae</taxon>
        <taxon>Canna</taxon>
    </lineage>
</organism>
<proteinExistence type="predicted"/>
<accession>A0AAQ3K9S4</accession>
<dbReference type="Proteomes" id="UP001327560">
    <property type="component" value="Chromosome 3"/>
</dbReference>
<evidence type="ECO:0000313" key="2">
    <source>
        <dbReference type="EMBL" id="WOL02492.1"/>
    </source>
</evidence>
<protein>
    <submittedName>
        <fullName evidence="2">MACPF domain-containing protein</fullName>
    </submittedName>
</protein>
<evidence type="ECO:0000259" key="1">
    <source>
        <dbReference type="PROSITE" id="PS51412"/>
    </source>
</evidence>
<dbReference type="InterPro" id="IPR044663">
    <property type="entry name" value="CAD1/NSL1-like"/>
</dbReference>
<evidence type="ECO:0000313" key="3">
    <source>
        <dbReference type="Proteomes" id="UP001327560"/>
    </source>
</evidence>
<dbReference type="PANTHER" id="PTHR33199:SF2">
    <property type="entry name" value="OS02G0475300 PROTEIN"/>
    <property type="match status" value="1"/>
</dbReference>
<dbReference type="GO" id="GO:2000031">
    <property type="term" value="P:regulation of salicylic acid mediated signaling pathway"/>
    <property type="evidence" value="ECO:0007669"/>
    <property type="project" value="InterPro"/>
</dbReference>
<dbReference type="PANTHER" id="PTHR33199">
    <property type="entry name" value="MACPF DOMAIN-CONTAINING PROTEIN CAD1"/>
    <property type="match status" value="1"/>
</dbReference>
<keyword evidence="3" id="KW-1185">Reference proteome</keyword>
<reference evidence="2 3" key="1">
    <citation type="submission" date="2023-10" db="EMBL/GenBank/DDBJ databases">
        <title>Chromosome-scale genome assembly provides insights into flower coloration mechanisms of Canna indica.</title>
        <authorList>
            <person name="Li C."/>
        </authorList>
    </citation>
    <scope>NUCLEOTIDE SEQUENCE [LARGE SCALE GENOMIC DNA]</scope>
    <source>
        <tissue evidence="2">Flower</tissue>
    </source>
</reference>
<sequence length="260" mass="29304">MEGEMEPVELRALRSLGLGFDLTNDFRLRFAKGYPGGRLVQLDESRTRDVVFPGGRVVRGVSEDIELDKGDRLRYRSDVLEFNQMSELVNQKCSIQGKVPSGYFNALFGLSGAWLDDAKDTQYLAFDGYFISLYNLHLKASHLLLHDEVKRAVPSKWDPVALSQFIRTYGTHIIVEVAIGGQDVVSVRQHSSSTISAAELKMHLEDLGDFLFSDGSSLSPLHRKTREGKNKRRCLRSSRKSCNLTACNWLAIPKLQPKRD</sequence>
<dbReference type="EMBL" id="CP136892">
    <property type="protein sequence ID" value="WOL02492.1"/>
    <property type="molecule type" value="Genomic_DNA"/>
</dbReference>
<dbReference type="AlphaFoldDB" id="A0AAQ3K9S4"/>
<dbReference type="GO" id="GO:0005886">
    <property type="term" value="C:plasma membrane"/>
    <property type="evidence" value="ECO:0007669"/>
    <property type="project" value="TreeGrafter"/>
</dbReference>